<keyword evidence="3" id="KW-1185">Reference proteome</keyword>
<dbReference type="InterPro" id="IPR036034">
    <property type="entry name" value="PDZ_sf"/>
</dbReference>
<evidence type="ECO:0000259" key="1">
    <source>
        <dbReference type="PROSITE" id="PS50106"/>
    </source>
</evidence>
<organism evidence="2 3">
    <name type="scientific">Euroglyphus maynei</name>
    <name type="common">Mayne's house dust mite</name>
    <dbReference type="NCBI Taxonomy" id="6958"/>
    <lineage>
        <taxon>Eukaryota</taxon>
        <taxon>Metazoa</taxon>
        <taxon>Ecdysozoa</taxon>
        <taxon>Arthropoda</taxon>
        <taxon>Chelicerata</taxon>
        <taxon>Arachnida</taxon>
        <taxon>Acari</taxon>
        <taxon>Acariformes</taxon>
        <taxon>Sarcoptiformes</taxon>
        <taxon>Astigmata</taxon>
        <taxon>Psoroptidia</taxon>
        <taxon>Analgoidea</taxon>
        <taxon>Pyroglyphidae</taxon>
        <taxon>Pyroglyphinae</taxon>
        <taxon>Euroglyphus</taxon>
    </lineage>
</organism>
<gene>
    <name evidence="2" type="ORF">BLA29_015265</name>
</gene>
<dbReference type="OrthoDB" id="6022711at2759"/>
<dbReference type="AlphaFoldDB" id="A0A1Y3BHF0"/>
<comment type="caution">
    <text evidence="2">The sequence shown here is derived from an EMBL/GenBank/DDBJ whole genome shotgun (WGS) entry which is preliminary data.</text>
</comment>
<dbReference type="SUPFAM" id="SSF50156">
    <property type="entry name" value="PDZ domain-like"/>
    <property type="match status" value="1"/>
</dbReference>
<sequence length="60" mass="6463">MIGDQIIQVNGRDLTNVENAALLLKTAKGMINLKIGRLKCVRQPSPPSLPSTAQSTLPHI</sequence>
<feature type="domain" description="PDZ" evidence="1">
    <location>
        <begin position="1"/>
        <end position="39"/>
    </location>
</feature>
<protein>
    <recommendedName>
        <fullName evidence="1">PDZ domain-containing protein</fullName>
    </recommendedName>
</protein>
<dbReference type="EMBL" id="MUJZ01027168">
    <property type="protein sequence ID" value="OTF78605.1"/>
    <property type="molecule type" value="Genomic_DNA"/>
</dbReference>
<evidence type="ECO:0000313" key="2">
    <source>
        <dbReference type="EMBL" id="OTF78605.1"/>
    </source>
</evidence>
<name>A0A1Y3BHF0_EURMA</name>
<proteinExistence type="predicted"/>
<dbReference type="Gene3D" id="2.30.42.10">
    <property type="match status" value="1"/>
</dbReference>
<feature type="non-terminal residue" evidence="2">
    <location>
        <position position="60"/>
    </location>
</feature>
<dbReference type="Proteomes" id="UP000194236">
    <property type="component" value="Unassembled WGS sequence"/>
</dbReference>
<accession>A0A1Y3BHF0</accession>
<reference evidence="2 3" key="1">
    <citation type="submission" date="2017-03" db="EMBL/GenBank/DDBJ databases">
        <title>Genome Survey of Euroglyphus maynei.</title>
        <authorList>
            <person name="Arlian L.G."/>
            <person name="Morgan M.S."/>
            <person name="Rider S.D."/>
        </authorList>
    </citation>
    <scope>NUCLEOTIDE SEQUENCE [LARGE SCALE GENOMIC DNA]</scope>
    <source>
        <strain evidence="2">Arlian Lab</strain>
        <tissue evidence="2">Whole body</tissue>
    </source>
</reference>
<dbReference type="Pfam" id="PF00595">
    <property type="entry name" value="PDZ"/>
    <property type="match status" value="1"/>
</dbReference>
<dbReference type="PROSITE" id="PS50106">
    <property type="entry name" value="PDZ"/>
    <property type="match status" value="1"/>
</dbReference>
<evidence type="ECO:0000313" key="3">
    <source>
        <dbReference type="Proteomes" id="UP000194236"/>
    </source>
</evidence>
<dbReference type="InterPro" id="IPR001478">
    <property type="entry name" value="PDZ"/>
</dbReference>